<keyword evidence="3" id="KW-1185">Reference proteome</keyword>
<evidence type="ECO:0000256" key="1">
    <source>
        <dbReference type="SAM" id="SignalP"/>
    </source>
</evidence>
<organism evidence="2 3">
    <name type="scientific">Sulfitobacter donghicola DSW-25 = KCTC 12864 = JCM 14565</name>
    <dbReference type="NCBI Taxonomy" id="1300350"/>
    <lineage>
        <taxon>Bacteria</taxon>
        <taxon>Pseudomonadati</taxon>
        <taxon>Pseudomonadota</taxon>
        <taxon>Alphaproteobacteria</taxon>
        <taxon>Rhodobacterales</taxon>
        <taxon>Roseobacteraceae</taxon>
        <taxon>Sulfitobacter</taxon>
    </lineage>
</organism>
<evidence type="ECO:0000313" key="3">
    <source>
        <dbReference type="Proteomes" id="UP000027734"/>
    </source>
</evidence>
<dbReference type="AlphaFoldDB" id="A0A073IY65"/>
<accession>A0A073IY65</accession>
<dbReference type="OrthoDB" id="7875846at2"/>
<dbReference type="RefSeq" id="WP_156023491.1">
    <property type="nucleotide sequence ID" value="NZ_JAMC01000002.1"/>
</dbReference>
<dbReference type="eggNOG" id="ENOG503139W">
    <property type="taxonomic scope" value="Bacteria"/>
</dbReference>
<dbReference type="EMBL" id="JAMC01000002">
    <property type="protein sequence ID" value="KEJ90332.1"/>
    <property type="molecule type" value="Genomic_DNA"/>
</dbReference>
<gene>
    <name evidence="2" type="ORF">DSW25_07925</name>
</gene>
<reference evidence="2 3" key="1">
    <citation type="submission" date="2014-01" db="EMBL/GenBank/DDBJ databases">
        <title>Sulfitobacter donghicola JCM 14565 Genome Sequencing.</title>
        <authorList>
            <person name="Lai Q."/>
            <person name="Hong Z."/>
        </authorList>
    </citation>
    <scope>NUCLEOTIDE SEQUENCE [LARGE SCALE GENOMIC DNA]</scope>
    <source>
        <strain evidence="2 3">JCM 14565</strain>
    </source>
</reference>
<protein>
    <recommendedName>
        <fullName evidence="4">Adenylosuccinate lyase</fullName>
    </recommendedName>
</protein>
<name>A0A073IY65_9RHOB</name>
<sequence>MKIVLSTLALILLPVMSFAEGCRHDQQAMTCAAGTVYDADSHSCVATTG</sequence>
<feature type="chain" id="PRO_5001690126" description="Adenylosuccinate lyase" evidence="1">
    <location>
        <begin position="20"/>
        <end position="49"/>
    </location>
</feature>
<evidence type="ECO:0008006" key="4">
    <source>
        <dbReference type="Google" id="ProtNLM"/>
    </source>
</evidence>
<keyword evidence="1" id="KW-0732">Signal</keyword>
<evidence type="ECO:0000313" key="2">
    <source>
        <dbReference type="EMBL" id="KEJ90332.1"/>
    </source>
</evidence>
<dbReference type="STRING" id="1300350.Z948_431"/>
<feature type="signal peptide" evidence="1">
    <location>
        <begin position="1"/>
        <end position="19"/>
    </location>
</feature>
<proteinExistence type="predicted"/>
<dbReference type="Proteomes" id="UP000027734">
    <property type="component" value="Unassembled WGS sequence"/>
</dbReference>
<comment type="caution">
    <text evidence="2">The sequence shown here is derived from an EMBL/GenBank/DDBJ whole genome shotgun (WGS) entry which is preliminary data.</text>
</comment>